<evidence type="ECO:0000313" key="12">
    <source>
        <dbReference type="Proteomes" id="UP000887575"/>
    </source>
</evidence>
<keyword evidence="5" id="KW-0862">Zinc</keyword>
<keyword evidence="8" id="KW-0804">Transcription</keyword>
<sequence length="303" mass="34333">MGRSNSSEALCEICGDRSYGRHYGLWTCDGCSCFFKRSVRKKMEYKCITGLNNCVIDRTRRNWCPSCRLAKCRMLNMNADAVQNERGPRRFAKRFSRTSLKAPIETPKVSPVGTLAQSEELAVKKPMTEANLSASICRVALTSAWASSILAFSTEDVKISILTQHHKLICSLFSAANTNVWVKSQFQQFPLDLEPMDLDNEELRMAVCYLLCSMGKNNNFLSFAFPLVEWYKAWLGVYCSKFGAQERAEKILKLVDEIIKEEQNMVFNSTLDLSSMIKELAKDLINSKSQNNLCQISSINLFS</sequence>
<comment type="subcellular location">
    <subcellularLocation>
        <location evidence="1">Nucleus</location>
    </subcellularLocation>
</comment>
<keyword evidence="6" id="KW-0805">Transcription regulation</keyword>
<evidence type="ECO:0000313" key="13">
    <source>
        <dbReference type="WBParaSite" id="MBELARI_LOCUS13182.1"/>
    </source>
</evidence>
<evidence type="ECO:0000256" key="7">
    <source>
        <dbReference type="ARBA" id="ARBA00023125"/>
    </source>
</evidence>
<dbReference type="Proteomes" id="UP000887575">
    <property type="component" value="Unassembled WGS sequence"/>
</dbReference>
<dbReference type="GO" id="GO:0006357">
    <property type="term" value="P:regulation of transcription by RNA polymerase II"/>
    <property type="evidence" value="ECO:0007669"/>
    <property type="project" value="UniProtKB-ARBA"/>
</dbReference>
<keyword evidence="3" id="KW-0479">Metal-binding</keyword>
<dbReference type="AlphaFoldDB" id="A0AAF3EGS4"/>
<dbReference type="PRINTS" id="PR00047">
    <property type="entry name" value="STROIDFINGER"/>
</dbReference>
<dbReference type="SUPFAM" id="SSF57716">
    <property type="entry name" value="Glucocorticoid receptor-like (DNA-binding domain)"/>
    <property type="match status" value="1"/>
</dbReference>
<dbReference type="PROSITE" id="PS51030">
    <property type="entry name" value="NUCLEAR_REC_DBD_2"/>
    <property type="match status" value="1"/>
</dbReference>
<evidence type="ECO:0000256" key="8">
    <source>
        <dbReference type="ARBA" id="ARBA00023163"/>
    </source>
</evidence>
<keyword evidence="4" id="KW-0863">Zinc-finger</keyword>
<keyword evidence="12" id="KW-1185">Reference proteome</keyword>
<evidence type="ECO:0000256" key="9">
    <source>
        <dbReference type="ARBA" id="ARBA00023170"/>
    </source>
</evidence>
<dbReference type="PROSITE" id="PS00031">
    <property type="entry name" value="NUCLEAR_REC_DBD_1"/>
    <property type="match status" value="1"/>
</dbReference>
<proteinExistence type="inferred from homology"/>
<evidence type="ECO:0000256" key="5">
    <source>
        <dbReference type="ARBA" id="ARBA00022833"/>
    </source>
</evidence>
<organism evidence="12 13">
    <name type="scientific">Mesorhabditis belari</name>
    <dbReference type="NCBI Taxonomy" id="2138241"/>
    <lineage>
        <taxon>Eukaryota</taxon>
        <taxon>Metazoa</taxon>
        <taxon>Ecdysozoa</taxon>
        <taxon>Nematoda</taxon>
        <taxon>Chromadorea</taxon>
        <taxon>Rhabditida</taxon>
        <taxon>Rhabditina</taxon>
        <taxon>Rhabditomorpha</taxon>
        <taxon>Rhabditoidea</taxon>
        <taxon>Rhabditidae</taxon>
        <taxon>Mesorhabditinae</taxon>
        <taxon>Mesorhabditis</taxon>
    </lineage>
</organism>
<dbReference type="GO" id="GO:0008270">
    <property type="term" value="F:zinc ion binding"/>
    <property type="evidence" value="ECO:0007669"/>
    <property type="project" value="UniProtKB-KW"/>
</dbReference>
<dbReference type="InterPro" id="IPR001628">
    <property type="entry name" value="Znf_hrmn_rcpt"/>
</dbReference>
<keyword evidence="9" id="KW-0675">Receptor</keyword>
<dbReference type="WBParaSite" id="MBELARI_LOCUS13182.1">
    <property type="protein sequence ID" value="MBELARI_LOCUS13182.1"/>
    <property type="gene ID" value="MBELARI_LOCUS13182"/>
</dbReference>
<accession>A0AAF3EGS4</accession>
<dbReference type="Pfam" id="PF00105">
    <property type="entry name" value="zf-C4"/>
    <property type="match status" value="1"/>
</dbReference>
<comment type="similarity">
    <text evidence="2">Belongs to the nuclear hormone receptor family.</text>
</comment>
<dbReference type="InterPro" id="IPR050274">
    <property type="entry name" value="Nuclear_hormone_rcpt_NR2"/>
</dbReference>
<dbReference type="GO" id="GO:0003700">
    <property type="term" value="F:DNA-binding transcription factor activity"/>
    <property type="evidence" value="ECO:0007669"/>
    <property type="project" value="InterPro"/>
</dbReference>
<evidence type="ECO:0000256" key="4">
    <source>
        <dbReference type="ARBA" id="ARBA00022771"/>
    </source>
</evidence>
<dbReference type="SMART" id="SM00399">
    <property type="entry name" value="ZnF_C4"/>
    <property type="match status" value="1"/>
</dbReference>
<evidence type="ECO:0000256" key="2">
    <source>
        <dbReference type="ARBA" id="ARBA00005993"/>
    </source>
</evidence>
<evidence type="ECO:0000256" key="1">
    <source>
        <dbReference type="ARBA" id="ARBA00004123"/>
    </source>
</evidence>
<keyword evidence="7" id="KW-0238">DNA-binding</keyword>
<evidence type="ECO:0000256" key="3">
    <source>
        <dbReference type="ARBA" id="ARBA00022723"/>
    </source>
</evidence>
<feature type="domain" description="Nuclear receptor" evidence="11">
    <location>
        <begin position="8"/>
        <end position="84"/>
    </location>
</feature>
<name>A0AAF3EGS4_9BILA</name>
<protein>
    <recommendedName>
        <fullName evidence="11">Nuclear receptor domain-containing protein</fullName>
    </recommendedName>
</protein>
<dbReference type="Gene3D" id="3.30.50.10">
    <property type="entry name" value="Erythroid Transcription Factor GATA-1, subunit A"/>
    <property type="match status" value="1"/>
</dbReference>
<dbReference type="GO" id="GO:0043565">
    <property type="term" value="F:sequence-specific DNA binding"/>
    <property type="evidence" value="ECO:0007669"/>
    <property type="project" value="InterPro"/>
</dbReference>
<dbReference type="InterPro" id="IPR013088">
    <property type="entry name" value="Znf_NHR/GATA"/>
</dbReference>
<dbReference type="PANTHER" id="PTHR24083">
    <property type="entry name" value="NUCLEAR HORMONE RECEPTOR"/>
    <property type="match status" value="1"/>
</dbReference>
<evidence type="ECO:0000256" key="10">
    <source>
        <dbReference type="ARBA" id="ARBA00023242"/>
    </source>
</evidence>
<evidence type="ECO:0000259" key="11">
    <source>
        <dbReference type="PROSITE" id="PS51030"/>
    </source>
</evidence>
<reference evidence="13" key="1">
    <citation type="submission" date="2024-02" db="UniProtKB">
        <authorList>
            <consortium name="WormBaseParasite"/>
        </authorList>
    </citation>
    <scope>IDENTIFICATION</scope>
</reference>
<dbReference type="GO" id="GO:0005634">
    <property type="term" value="C:nucleus"/>
    <property type="evidence" value="ECO:0007669"/>
    <property type="project" value="UniProtKB-SubCell"/>
</dbReference>
<dbReference type="FunFam" id="3.30.50.10:FF:000006">
    <property type="entry name" value="Nuclear receptor subfamily 5 group A member"/>
    <property type="match status" value="1"/>
</dbReference>
<evidence type="ECO:0000256" key="6">
    <source>
        <dbReference type="ARBA" id="ARBA00023015"/>
    </source>
</evidence>
<keyword evidence="10" id="KW-0539">Nucleus</keyword>